<dbReference type="Proteomes" id="UP000625976">
    <property type="component" value="Unassembled WGS sequence"/>
</dbReference>
<evidence type="ECO:0000256" key="1">
    <source>
        <dbReference type="ARBA" id="ARBA00022441"/>
    </source>
</evidence>
<accession>A0A917GU59</accession>
<dbReference type="AlphaFoldDB" id="A0A917GU59"/>
<evidence type="ECO:0008006" key="5">
    <source>
        <dbReference type="Google" id="ProtNLM"/>
    </source>
</evidence>
<dbReference type="SUPFAM" id="SSF117281">
    <property type="entry name" value="Kelch motif"/>
    <property type="match status" value="1"/>
</dbReference>
<dbReference type="SUPFAM" id="SSF49464">
    <property type="entry name" value="Carboxypeptidase regulatory domain-like"/>
    <property type="match status" value="1"/>
</dbReference>
<protein>
    <recommendedName>
        <fullName evidence="5">Galactose oxidase</fullName>
    </recommendedName>
</protein>
<keyword evidence="4" id="KW-1185">Reference proteome</keyword>
<dbReference type="Gene3D" id="2.120.10.80">
    <property type="entry name" value="Kelch-type beta propeller"/>
    <property type="match status" value="1"/>
</dbReference>
<dbReference type="PANTHER" id="PTHR24412:SF489">
    <property type="entry name" value="RING FINGER DOMAIN AND KELCH REPEAT-CONTAINING PROTEIN DDB_G0271372"/>
    <property type="match status" value="1"/>
</dbReference>
<dbReference type="PANTHER" id="PTHR24412">
    <property type="entry name" value="KELCH PROTEIN"/>
    <property type="match status" value="1"/>
</dbReference>
<evidence type="ECO:0000313" key="3">
    <source>
        <dbReference type="EMBL" id="GGG57301.1"/>
    </source>
</evidence>
<sequence>MKNLLPFLFLFFICPQIFSQNLKGKVIDVKGNPLELVNVFILKDGKGTTTDSLGIFEIRDQSKLLQTDTIRFSYIGYITLEITFQKLLANKNVISLSENIEELQEVALKGKNRLKDKLDYSKLTRLKNNVFAFGSYIVNNKIYIIGGDASTFTDVGKKVILHSNGMIESIENYFVLMRRYNEISKFGYSNELQIYDLNENIWVKNEVTFDNRAYHNVAYYNNNLYAFGGERVSKNGIYVYLNEKIEILNLDSLNVTVDYTNPHQAKNVTSVVFKDYLVTMGGSFKENKNGKIIYSDKVHFYNFKSGLWYELPSMINPKETNSVLIKDKIYVVGGFDGKPLSTIDVLDLNSEVWQEEIDLPSSMSQPALTVHNEKIYIYDAGLMYVYNPPKKTFVTYEINLHVEHARMHYFNGAFYLIGGFTENEYSKKPSPNIYIIHENEFLKTKSQTLVN</sequence>
<dbReference type="InterPro" id="IPR008969">
    <property type="entry name" value="CarboxyPept-like_regulatory"/>
</dbReference>
<gene>
    <name evidence="3" type="ORF">GCM10010976_30180</name>
</gene>
<proteinExistence type="predicted"/>
<organism evidence="3 4">
    <name type="scientific">Bizionia arctica</name>
    <dbReference type="NCBI Taxonomy" id="1495645"/>
    <lineage>
        <taxon>Bacteria</taxon>
        <taxon>Pseudomonadati</taxon>
        <taxon>Bacteroidota</taxon>
        <taxon>Flavobacteriia</taxon>
        <taxon>Flavobacteriales</taxon>
        <taxon>Flavobacteriaceae</taxon>
        <taxon>Bizionia</taxon>
    </lineage>
</organism>
<comment type="caution">
    <text evidence="3">The sequence shown here is derived from an EMBL/GenBank/DDBJ whole genome shotgun (WGS) entry which is preliminary data.</text>
</comment>
<dbReference type="RefSeq" id="WP_262891665.1">
    <property type="nucleotide sequence ID" value="NZ_BMFQ01000004.1"/>
</dbReference>
<dbReference type="Pfam" id="PF13715">
    <property type="entry name" value="CarbopepD_reg_2"/>
    <property type="match status" value="1"/>
</dbReference>
<dbReference type="Pfam" id="PF24681">
    <property type="entry name" value="Kelch_KLHDC2_KLHL20_DRC7"/>
    <property type="match status" value="1"/>
</dbReference>
<name>A0A917GU59_9FLAO</name>
<keyword evidence="1" id="KW-0880">Kelch repeat</keyword>
<dbReference type="InterPro" id="IPR006652">
    <property type="entry name" value="Kelch_1"/>
</dbReference>
<evidence type="ECO:0000256" key="2">
    <source>
        <dbReference type="ARBA" id="ARBA00022737"/>
    </source>
</evidence>
<reference evidence="3" key="1">
    <citation type="journal article" date="2014" name="Int. J. Syst. Evol. Microbiol.">
        <title>Complete genome sequence of Corynebacterium casei LMG S-19264T (=DSM 44701T), isolated from a smear-ripened cheese.</title>
        <authorList>
            <consortium name="US DOE Joint Genome Institute (JGI-PGF)"/>
            <person name="Walter F."/>
            <person name="Albersmeier A."/>
            <person name="Kalinowski J."/>
            <person name="Ruckert C."/>
        </authorList>
    </citation>
    <scope>NUCLEOTIDE SEQUENCE</scope>
    <source>
        <strain evidence="3">CGMCC 1.12751</strain>
    </source>
</reference>
<keyword evidence="2" id="KW-0677">Repeat</keyword>
<evidence type="ECO:0000313" key="4">
    <source>
        <dbReference type="Proteomes" id="UP000625976"/>
    </source>
</evidence>
<dbReference type="EMBL" id="BMFQ01000004">
    <property type="protein sequence ID" value="GGG57301.1"/>
    <property type="molecule type" value="Genomic_DNA"/>
</dbReference>
<dbReference type="InterPro" id="IPR015915">
    <property type="entry name" value="Kelch-typ_b-propeller"/>
</dbReference>
<reference evidence="3" key="2">
    <citation type="submission" date="2020-09" db="EMBL/GenBank/DDBJ databases">
        <authorList>
            <person name="Sun Q."/>
            <person name="Zhou Y."/>
        </authorList>
    </citation>
    <scope>NUCLEOTIDE SEQUENCE</scope>
    <source>
        <strain evidence="3">CGMCC 1.12751</strain>
    </source>
</reference>
<dbReference type="SMART" id="SM00612">
    <property type="entry name" value="Kelch"/>
    <property type="match status" value="2"/>
</dbReference>